<feature type="active site" description="Proton acceptor; for enolization step" evidence="9">
    <location>
        <position position="87"/>
    </location>
</feature>
<feature type="disulfide bond" description="Interchain" evidence="9">
    <location>
        <position position="234"/>
    </location>
</feature>
<feature type="active site" description="For ring-opening step" evidence="9">
    <location>
        <position position="156"/>
    </location>
</feature>
<dbReference type="InterPro" id="IPR004547">
    <property type="entry name" value="Glucosamine6P_isomerase"/>
</dbReference>
<dbReference type="GO" id="GO:0005829">
    <property type="term" value="C:cytosol"/>
    <property type="evidence" value="ECO:0007669"/>
    <property type="project" value="TreeGrafter"/>
</dbReference>
<evidence type="ECO:0000313" key="13">
    <source>
        <dbReference type="Proteomes" id="UP000254159"/>
    </source>
</evidence>
<dbReference type="Pfam" id="PF01182">
    <property type="entry name" value="Glucosamine_iso"/>
    <property type="match status" value="1"/>
</dbReference>
<gene>
    <name evidence="11" type="primary">nagB_1</name>
    <name evidence="9" type="synonym">nagB</name>
    <name evidence="12" type="synonym">nagB_2</name>
    <name evidence="11" type="ORF">NCTC10865_04429</name>
    <name evidence="12" type="ORF">NCTC8500_03929</name>
</gene>
<sequence length="281" mass="31387">MPNPPTAYILLIEVNNETDPLTTAEQVGKWAARHIVNRINAFKPTADRPFVLGLPTGGTPMTTYKALVEMHKAGQVSFKHVVTFNMDEYVGLPKEHPESYYSFMHRNFFDHVDIPAENINLLNGNAPDIDAECRQYEEKIRSYGKIHLFMGGVGNDGHIAFNEPASSLASRTRIKTLTHDTRVANSRFFDNDVNQVPKYALTVGVGTLLDAEEVMILVLGSQKALALQAAVEGCVNHMWTISCLQLHPKAIMVCDEPSTMELKVKTLRYFNELEAENIKGL</sequence>
<organism evidence="11 13">
    <name type="scientific">Escherichia coli</name>
    <dbReference type="NCBI Taxonomy" id="562"/>
    <lineage>
        <taxon>Bacteria</taxon>
        <taxon>Pseudomonadati</taxon>
        <taxon>Pseudomonadota</taxon>
        <taxon>Gammaproteobacteria</taxon>
        <taxon>Enterobacterales</taxon>
        <taxon>Enterobacteriaceae</taxon>
        <taxon>Escherichia</taxon>
    </lineage>
</organism>
<evidence type="ECO:0000256" key="5">
    <source>
        <dbReference type="ARBA" id="ARBA00055188"/>
    </source>
</evidence>
<dbReference type="SUPFAM" id="SSF100950">
    <property type="entry name" value="NagB/RpiA/CoA transferase-like"/>
    <property type="match status" value="1"/>
</dbReference>
<evidence type="ECO:0000313" key="12">
    <source>
        <dbReference type="EMBL" id="STM40095.1"/>
    </source>
</evidence>
<dbReference type="AlphaFoldDB" id="A0A376RNX0"/>
<comment type="catalytic activity">
    <reaction evidence="1 9">
        <text>alpha-D-glucosamine 6-phosphate + H2O = beta-D-fructose 6-phosphate + NH4(+)</text>
        <dbReference type="Rhea" id="RHEA:12172"/>
        <dbReference type="ChEBI" id="CHEBI:15377"/>
        <dbReference type="ChEBI" id="CHEBI:28938"/>
        <dbReference type="ChEBI" id="CHEBI:57634"/>
        <dbReference type="ChEBI" id="CHEBI:75989"/>
        <dbReference type="EC" id="3.5.99.6"/>
    </reaction>
</comment>
<dbReference type="GO" id="GO:0004342">
    <property type="term" value="F:glucosamine-6-phosphate deaminase activity"/>
    <property type="evidence" value="ECO:0007669"/>
    <property type="project" value="UniProtKB-UniRule"/>
</dbReference>
<dbReference type="PROSITE" id="PS01161">
    <property type="entry name" value="GLC_GALNAC_ISOMERASE"/>
    <property type="match status" value="1"/>
</dbReference>
<dbReference type="GO" id="GO:0006046">
    <property type="term" value="P:N-acetylglucosamine catabolic process"/>
    <property type="evidence" value="ECO:0007669"/>
    <property type="project" value="UniProtKB-UniRule"/>
</dbReference>
<dbReference type="InterPro" id="IPR018321">
    <property type="entry name" value="Glucosamine6P_isomerase_CS"/>
</dbReference>
<evidence type="ECO:0000313" key="11">
    <source>
        <dbReference type="EMBL" id="STI19075.1"/>
    </source>
</evidence>
<dbReference type="GO" id="GO:0006043">
    <property type="term" value="P:glucosamine catabolic process"/>
    <property type="evidence" value="ECO:0007669"/>
    <property type="project" value="TreeGrafter"/>
</dbReference>
<keyword evidence="3 9" id="KW-0378">Hydrolase</keyword>
<evidence type="ECO:0000256" key="6">
    <source>
        <dbReference type="ARBA" id="ARBA00060525"/>
    </source>
</evidence>
<accession>A0A376RNX0</accession>
<dbReference type="GO" id="GO:0019262">
    <property type="term" value="P:N-acetylneuraminate catabolic process"/>
    <property type="evidence" value="ECO:0007669"/>
    <property type="project" value="UniProtKB-UniRule"/>
</dbReference>
<keyword evidence="9" id="KW-1015">Disulfide bond</keyword>
<dbReference type="GO" id="GO:0005975">
    <property type="term" value="P:carbohydrate metabolic process"/>
    <property type="evidence" value="ECO:0007669"/>
    <property type="project" value="InterPro"/>
</dbReference>
<reference evidence="13 14" key="1">
    <citation type="submission" date="2018-06" db="EMBL/GenBank/DDBJ databases">
        <authorList>
            <consortium name="Pathogen Informatics"/>
            <person name="Doyle S."/>
        </authorList>
    </citation>
    <scope>NUCLEOTIDE SEQUENCE [LARGE SCALE GENOMIC DNA]</scope>
    <source>
        <strain evidence="11 13">NCTC10865</strain>
        <strain evidence="12 14">NCTC8500</strain>
    </source>
</reference>
<protein>
    <recommendedName>
        <fullName evidence="9">Glucosamine-6-phosphate deaminase</fullName>
        <ecNumber evidence="9">3.5.99.6</ecNumber>
    </recommendedName>
    <alternativeName>
        <fullName evidence="9">GlcN6P deaminase</fullName>
        <shortName evidence="9">GNPDA</shortName>
    </alternativeName>
    <alternativeName>
        <fullName evidence="9">Glucosamine-6-phosphate isomerase</fullName>
    </alternativeName>
</protein>
<evidence type="ECO:0000259" key="10">
    <source>
        <dbReference type="Pfam" id="PF01182"/>
    </source>
</evidence>
<evidence type="ECO:0000313" key="14">
    <source>
        <dbReference type="Proteomes" id="UP000254429"/>
    </source>
</evidence>
<dbReference type="PANTHER" id="PTHR11280:SF5">
    <property type="entry name" value="GLUCOSAMINE-6-PHOSPHATE ISOMERASE"/>
    <property type="match status" value="1"/>
</dbReference>
<comment type="subunit">
    <text evidence="8 9">Homohexamer; trimer of disulfide-linked dimers.</text>
</comment>
<comment type="pathway">
    <text evidence="6 9">Amino-sugar metabolism; N-acetylneuraminate degradation; D-fructose 6-phosphate from N-acetylneuraminate: step 5/5.</text>
</comment>
<feature type="active site" description="For ring-opening step" evidence="9">
    <location>
        <position position="163"/>
    </location>
</feature>
<name>A0A376RNX0_ECOLX</name>
<keyword evidence="4 9" id="KW-0119">Carbohydrate metabolism</keyword>
<dbReference type="EMBL" id="UGFG01000001">
    <property type="protein sequence ID" value="STM40095.1"/>
    <property type="molecule type" value="Genomic_DNA"/>
</dbReference>
<feature type="site" description="Part of the allosteric site" evidence="9">
    <location>
        <position position="176"/>
    </location>
</feature>
<feature type="domain" description="Glucosamine/galactosamine-6-phosphate isomerase" evidence="10">
    <location>
        <begin position="24"/>
        <end position="239"/>
    </location>
</feature>
<comment type="function">
    <text evidence="5 9">Catalyzes the reversible isomerization-deamination of glucosamine 6-phosphate (GlcN6P) to form fructose 6-phosphate (Fru6P) and ammonium ion.</text>
</comment>
<dbReference type="GO" id="GO:0016853">
    <property type="term" value="F:isomerase activity"/>
    <property type="evidence" value="ECO:0007669"/>
    <property type="project" value="UniProtKB-KW"/>
</dbReference>
<dbReference type="HAMAP" id="MF_01241">
    <property type="entry name" value="GlcN6P_deamin"/>
    <property type="match status" value="1"/>
</dbReference>
<dbReference type="InterPro" id="IPR037171">
    <property type="entry name" value="NagB/RpiA_transferase-like"/>
</dbReference>
<dbReference type="UniPathway" id="UPA00629">
    <property type="reaction ID" value="UER00684"/>
</dbReference>
<comment type="similarity">
    <text evidence="7 9">Belongs to the glucosamine/galactosamine-6-phosphate isomerase family. NagB subfamily.</text>
</comment>
<dbReference type="FunFam" id="3.40.50.1360:FF:000002">
    <property type="entry name" value="Glucosamine-6-phosphate deaminase"/>
    <property type="match status" value="1"/>
</dbReference>
<feature type="site" description="Part of the allosteric site" evidence="9">
    <location>
        <position position="166"/>
    </location>
</feature>
<proteinExistence type="inferred from homology"/>
<keyword evidence="11" id="KW-0413">Isomerase</keyword>
<dbReference type="InterPro" id="IPR006148">
    <property type="entry name" value="Glc/Gal-6P_isomerase"/>
</dbReference>
<evidence type="ECO:0000256" key="4">
    <source>
        <dbReference type="ARBA" id="ARBA00023277"/>
    </source>
</evidence>
<dbReference type="Proteomes" id="UP000254429">
    <property type="component" value="Unassembled WGS sequence"/>
</dbReference>
<feature type="active site" description="Proton acceptor; for ring-opening step" evidence="9">
    <location>
        <position position="158"/>
    </location>
</feature>
<dbReference type="NCBIfam" id="NF001685">
    <property type="entry name" value="PRK00443.1-5"/>
    <property type="match status" value="1"/>
</dbReference>
<dbReference type="NCBIfam" id="TIGR00502">
    <property type="entry name" value="nagB"/>
    <property type="match status" value="1"/>
</dbReference>
<dbReference type="EC" id="3.5.99.6" evidence="9"/>
<dbReference type="Gene3D" id="3.40.50.1360">
    <property type="match status" value="1"/>
</dbReference>
<dbReference type="Proteomes" id="UP000254159">
    <property type="component" value="Unassembled WGS sequence"/>
</dbReference>
<keyword evidence="2 9" id="KW-0021">Allosteric enzyme</keyword>
<comment type="activity regulation">
    <text evidence="9">Allosterically activated by N-acetylglucosamine 6-phosphate (GlcNAc6P).</text>
</comment>
<feature type="site" description="Part of the allosteric site" evidence="9">
    <location>
        <position position="175"/>
    </location>
</feature>
<evidence type="ECO:0000256" key="7">
    <source>
        <dbReference type="ARBA" id="ARBA00061194"/>
    </source>
</evidence>
<evidence type="ECO:0000256" key="8">
    <source>
        <dbReference type="ARBA" id="ARBA00061825"/>
    </source>
</evidence>
<evidence type="ECO:0000256" key="9">
    <source>
        <dbReference type="HAMAP-Rule" id="MF_01241"/>
    </source>
</evidence>
<evidence type="ECO:0000256" key="2">
    <source>
        <dbReference type="ARBA" id="ARBA00022533"/>
    </source>
</evidence>
<dbReference type="GO" id="GO:0042802">
    <property type="term" value="F:identical protein binding"/>
    <property type="evidence" value="ECO:0007669"/>
    <property type="project" value="TreeGrafter"/>
</dbReference>
<evidence type="ECO:0000256" key="3">
    <source>
        <dbReference type="ARBA" id="ARBA00022801"/>
    </source>
</evidence>
<dbReference type="CDD" id="cd01399">
    <property type="entry name" value="GlcN6P_deaminase"/>
    <property type="match status" value="1"/>
</dbReference>
<evidence type="ECO:0000256" key="1">
    <source>
        <dbReference type="ARBA" id="ARBA00000644"/>
    </source>
</evidence>
<dbReference type="EMBL" id="UGCD01000002">
    <property type="protein sequence ID" value="STI19075.1"/>
    <property type="molecule type" value="Genomic_DNA"/>
</dbReference>
<feature type="site" description="Part of the allosteric site" evidence="9">
    <location>
        <position position="173"/>
    </location>
</feature>
<dbReference type="PANTHER" id="PTHR11280">
    <property type="entry name" value="GLUCOSAMINE-6-PHOSPHATE ISOMERASE"/>
    <property type="match status" value="1"/>
</dbReference>